<evidence type="ECO:0000256" key="1">
    <source>
        <dbReference type="ARBA" id="ARBA00007435"/>
    </source>
</evidence>
<name>A0ABT0XKR2_9BACI</name>
<sequence>MTDLHYVYILKCRDNTWYTGYTNNLEKRLQKHTEGKGAKYTRGRGPFTLMWSEECATKKEAMQLEYALKRKSRLKKEEYVRQRKEKSDAATDQLSNES</sequence>
<dbReference type="PROSITE" id="PS50164">
    <property type="entry name" value="GIY_YIG"/>
    <property type="match status" value="1"/>
</dbReference>
<proteinExistence type="inferred from homology"/>
<dbReference type="Gene3D" id="3.40.1440.10">
    <property type="entry name" value="GIY-YIG endonuclease"/>
    <property type="match status" value="1"/>
</dbReference>
<dbReference type="InterPro" id="IPR035901">
    <property type="entry name" value="GIY-YIG_endonuc_sf"/>
</dbReference>
<accession>A0ABT0XKR2</accession>
<dbReference type="RefSeq" id="WP_251608727.1">
    <property type="nucleotide sequence ID" value="NZ_JAMQJY010000001.1"/>
</dbReference>
<evidence type="ECO:0000256" key="2">
    <source>
        <dbReference type="SAM" id="MobiDB-lite"/>
    </source>
</evidence>
<evidence type="ECO:0000313" key="4">
    <source>
        <dbReference type="EMBL" id="MCM2676493.1"/>
    </source>
</evidence>
<comment type="similarity">
    <text evidence="1">Belongs to the UPF0213 family.</text>
</comment>
<dbReference type="InterPro" id="IPR000305">
    <property type="entry name" value="GIY-YIG_endonuc"/>
</dbReference>
<dbReference type="PANTHER" id="PTHR34477">
    <property type="entry name" value="UPF0213 PROTEIN YHBQ"/>
    <property type="match status" value="1"/>
</dbReference>
<feature type="domain" description="GIY-YIG" evidence="3">
    <location>
        <begin position="3"/>
        <end position="78"/>
    </location>
</feature>
<dbReference type="SMART" id="SM00465">
    <property type="entry name" value="GIYc"/>
    <property type="match status" value="1"/>
</dbReference>
<feature type="region of interest" description="Disordered" evidence="2">
    <location>
        <begin position="77"/>
        <end position="98"/>
    </location>
</feature>
<dbReference type="Proteomes" id="UP001203665">
    <property type="component" value="Unassembled WGS sequence"/>
</dbReference>
<dbReference type="CDD" id="cd10456">
    <property type="entry name" value="GIY-YIG_UPF0213"/>
    <property type="match status" value="1"/>
</dbReference>
<organism evidence="4 5">
    <name type="scientific">Alkalicoccobacillus plakortidis</name>
    <dbReference type="NCBI Taxonomy" id="444060"/>
    <lineage>
        <taxon>Bacteria</taxon>
        <taxon>Bacillati</taxon>
        <taxon>Bacillota</taxon>
        <taxon>Bacilli</taxon>
        <taxon>Bacillales</taxon>
        <taxon>Bacillaceae</taxon>
        <taxon>Alkalicoccobacillus</taxon>
    </lineage>
</organism>
<comment type="caution">
    <text evidence="4">The sequence shown here is derived from an EMBL/GenBank/DDBJ whole genome shotgun (WGS) entry which is preliminary data.</text>
</comment>
<keyword evidence="5" id="KW-1185">Reference proteome</keyword>
<dbReference type="EMBL" id="JAMQJY010000001">
    <property type="protein sequence ID" value="MCM2676493.1"/>
    <property type="molecule type" value="Genomic_DNA"/>
</dbReference>
<dbReference type="InterPro" id="IPR050190">
    <property type="entry name" value="UPF0213_domain"/>
</dbReference>
<dbReference type="Pfam" id="PF01541">
    <property type="entry name" value="GIY-YIG"/>
    <property type="match status" value="1"/>
</dbReference>
<dbReference type="PANTHER" id="PTHR34477:SF1">
    <property type="entry name" value="UPF0213 PROTEIN YHBQ"/>
    <property type="match status" value="1"/>
</dbReference>
<reference evidence="4" key="1">
    <citation type="submission" date="2022-06" db="EMBL/GenBank/DDBJ databases">
        <title>Alkalicoccobacillus porphyridii sp. nov., isolated from a marine red alga, Porphyridium purpureum and reclassification of Shouchella plakortidis and Shouchella gibsonii as Alkalicoccobacillus plakortidis comb. nov. and Alkalicoccobacillus gibsonii comb. nov.</title>
        <authorList>
            <person name="Kim K.H."/>
            <person name="Lee J.K."/>
            <person name="Han D.M."/>
            <person name="Baek J.H."/>
            <person name="Jeon C.O."/>
        </authorList>
    </citation>
    <scope>NUCLEOTIDE SEQUENCE</scope>
    <source>
        <strain evidence="4">DSM 19153</strain>
    </source>
</reference>
<evidence type="ECO:0000313" key="5">
    <source>
        <dbReference type="Proteomes" id="UP001203665"/>
    </source>
</evidence>
<protein>
    <submittedName>
        <fullName evidence="4">GIY-YIG nuclease family protein</fullName>
    </submittedName>
</protein>
<dbReference type="SUPFAM" id="SSF82771">
    <property type="entry name" value="GIY-YIG endonuclease"/>
    <property type="match status" value="1"/>
</dbReference>
<evidence type="ECO:0000259" key="3">
    <source>
        <dbReference type="PROSITE" id="PS50164"/>
    </source>
</evidence>
<feature type="compositionally biased region" description="Basic and acidic residues" evidence="2">
    <location>
        <begin position="77"/>
        <end position="89"/>
    </location>
</feature>
<gene>
    <name evidence="4" type="ORF">NDM98_14075</name>
</gene>